<dbReference type="Proteomes" id="UP000550401">
    <property type="component" value="Unassembled WGS sequence"/>
</dbReference>
<reference evidence="5 6" key="1">
    <citation type="submission" date="2020-07" db="EMBL/GenBank/DDBJ databases">
        <title>Genomic Encyclopedia of Type Strains, Phase IV (KMG-V): Genome sequencing to study the core and pangenomes of soil and plant-associated prokaryotes.</title>
        <authorList>
            <person name="Whitman W."/>
        </authorList>
    </citation>
    <scope>NUCLEOTIDE SEQUENCE [LARGE SCALE GENOMIC DNA]</scope>
    <source>
        <strain evidence="5 6">RH2WT43</strain>
    </source>
</reference>
<dbReference type="InterPro" id="IPR041698">
    <property type="entry name" value="Methyltransf_25"/>
</dbReference>
<dbReference type="RefSeq" id="WP_182530885.1">
    <property type="nucleotide sequence ID" value="NZ_JACGXL010000002.1"/>
</dbReference>
<protein>
    <submittedName>
        <fullName evidence="5">SAM-dependent methyltransferase</fullName>
    </submittedName>
</protein>
<dbReference type="GO" id="GO:0032259">
    <property type="term" value="P:methylation"/>
    <property type="evidence" value="ECO:0007669"/>
    <property type="project" value="UniProtKB-KW"/>
</dbReference>
<organism evidence="5 6">
    <name type="scientific">Dokdonella fugitiva</name>
    <dbReference type="NCBI Taxonomy" id="328517"/>
    <lineage>
        <taxon>Bacteria</taxon>
        <taxon>Pseudomonadati</taxon>
        <taxon>Pseudomonadota</taxon>
        <taxon>Gammaproteobacteria</taxon>
        <taxon>Lysobacterales</taxon>
        <taxon>Rhodanobacteraceae</taxon>
        <taxon>Dokdonella</taxon>
    </lineage>
</organism>
<name>A0A839EYX9_9GAMM</name>
<sequence>MSDTANDHSRKDIDYHEAIAAEYDRVVVAPRRASIDALFAPLSARIPRGARMLDLGTGTGHMLERYAGRFDDVVAVDHSDAMLAFAREAMRRRGWSHVRFVDADATSFLRDDDGRYDLVTCVGFLHHLLAEQRVAIFRGVRDRLAGDGLLVIAEPIETDRREPPAIEWWNRAYRRRPEEYRVHAEDPDEAPLPREQLHREFTDAGLAVVADGSGWEVFPRPGLAPMLNRWAIRALHAGFGAGGPVYWACCRRA</sequence>
<dbReference type="Pfam" id="PF13649">
    <property type="entry name" value="Methyltransf_25"/>
    <property type="match status" value="1"/>
</dbReference>
<dbReference type="InterPro" id="IPR029063">
    <property type="entry name" value="SAM-dependent_MTases_sf"/>
</dbReference>
<dbReference type="PANTHER" id="PTHR43464:SF19">
    <property type="entry name" value="UBIQUINONE BIOSYNTHESIS O-METHYLTRANSFERASE, MITOCHONDRIAL"/>
    <property type="match status" value="1"/>
</dbReference>
<keyword evidence="6" id="KW-1185">Reference proteome</keyword>
<gene>
    <name evidence="5" type="ORF">FHW12_002067</name>
</gene>
<keyword evidence="1 5" id="KW-0489">Methyltransferase</keyword>
<proteinExistence type="predicted"/>
<accession>A0A839EYX9</accession>
<dbReference type="PANTHER" id="PTHR43464">
    <property type="entry name" value="METHYLTRANSFERASE"/>
    <property type="match status" value="1"/>
</dbReference>
<dbReference type="GO" id="GO:0008168">
    <property type="term" value="F:methyltransferase activity"/>
    <property type="evidence" value="ECO:0007669"/>
    <property type="project" value="UniProtKB-KW"/>
</dbReference>
<feature type="domain" description="Methyltransferase" evidence="4">
    <location>
        <begin position="53"/>
        <end position="148"/>
    </location>
</feature>
<keyword evidence="2 5" id="KW-0808">Transferase</keyword>
<evidence type="ECO:0000256" key="1">
    <source>
        <dbReference type="ARBA" id="ARBA00022603"/>
    </source>
</evidence>
<evidence type="ECO:0000256" key="2">
    <source>
        <dbReference type="ARBA" id="ARBA00022679"/>
    </source>
</evidence>
<dbReference type="SUPFAM" id="SSF53335">
    <property type="entry name" value="S-adenosyl-L-methionine-dependent methyltransferases"/>
    <property type="match status" value="1"/>
</dbReference>
<evidence type="ECO:0000313" key="6">
    <source>
        <dbReference type="Proteomes" id="UP000550401"/>
    </source>
</evidence>
<evidence type="ECO:0000313" key="5">
    <source>
        <dbReference type="EMBL" id="MBA8887853.1"/>
    </source>
</evidence>
<dbReference type="EMBL" id="JACGXL010000002">
    <property type="protein sequence ID" value="MBA8887853.1"/>
    <property type="molecule type" value="Genomic_DNA"/>
</dbReference>
<evidence type="ECO:0000259" key="4">
    <source>
        <dbReference type="Pfam" id="PF13649"/>
    </source>
</evidence>
<dbReference type="Gene3D" id="3.40.50.150">
    <property type="entry name" value="Vaccinia Virus protein VP39"/>
    <property type="match status" value="1"/>
</dbReference>
<comment type="caution">
    <text evidence="5">The sequence shown here is derived from an EMBL/GenBank/DDBJ whole genome shotgun (WGS) entry which is preliminary data.</text>
</comment>
<dbReference type="AlphaFoldDB" id="A0A839EYX9"/>
<dbReference type="CDD" id="cd02440">
    <property type="entry name" value="AdoMet_MTases"/>
    <property type="match status" value="1"/>
</dbReference>
<keyword evidence="3" id="KW-0949">S-adenosyl-L-methionine</keyword>
<evidence type="ECO:0000256" key="3">
    <source>
        <dbReference type="ARBA" id="ARBA00022691"/>
    </source>
</evidence>